<dbReference type="Proteomes" id="UP001056120">
    <property type="component" value="Linkage Group LG26"/>
</dbReference>
<organism evidence="1 2">
    <name type="scientific">Smallanthus sonchifolius</name>
    <dbReference type="NCBI Taxonomy" id="185202"/>
    <lineage>
        <taxon>Eukaryota</taxon>
        <taxon>Viridiplantae</taxon>
        <taxon>Streptophyta</taxon>
        <taxon>Embryophyta</taxon>
        <taxon>Tracheophyta</taxon>
        <taxon>Spermatophyta</taxon>
        <taxon>Magnoliopsida</taxon>
        <taxon>eudicotyledons</taxon>
        <taxon>Gunneridae</taxon>
        <taxon>Pentapetalae</taxon>
        <taxon>asterids</taxon>
        <taxon>campanulids</taxon>
        <taxon>Asterales</taxon>
        <taxon>Asteraceae</taxon>
        <taxon>Asteroideae</taxon>
        <taxon>Heliantheae alliance</taxon>
        <taxon>Millerieae</taxon>
        <taxon>Smallanthus</taxon>
    </lineage>
</organism>
<sequence length="156" mass="17523">MLMGLHISNNLKVALFKKAKARYENAAFKVVNLVSVDFYCISSDAYGTKRLIPDADVWKHLLNHPPPNHCHPFRGSKRPGLRKFSNIVNPIPSPFLPNPPVSPFLTPNNNSHHLHLQSSSTIQVCRYAFLRCLRCAILRIDHTLCDDGEAEPVSEG</sequence>
<reference evidence="2" key="1">
    <citation type="journal article" date="2022" name="Mol. Ecol. Resour.">
        <title>The genomes of chicory, endive, great burdock and yacon provide insights into Asteraceae palaeo-polyploidization history and plant inulin production.</title>
        <authorList>
            <person name="Fan W."/>
            <person name="Wang S."/>
            <person name="Wang H."/>
            <person name="Wang A."/>
            <person name="Jiang F."/>
            <person name="Liu H."/>
            <person name="Zhao H."/>
            <person name="Xu D."/>
            <person name="Zhang Y."/>
        </authorList>
    </citation>
    <scope>NUCLEOTIDE SEQUENCE [LARGE SCALE GENOMIC DNA]</scope>
    <source>
        <strain evidence="2">cv. Yunnan</strain>
    </source>
</reference>
<accession>A0ACB8ZCF2</accession>
<proteinExistence type="predicted"/>
<evidence type="ECO:0000313" key="2">
    <source>
        <dbReference type="Proteomes" id="UP001056120"/>
    </source>
</evidence>
<gene>
    <name evidence="1" type="ORF">L1987_78288</name>
</gene>
<keyword evidence="2" id="KW-1185">Reference proteome</keyword>
<comment type="caution">
    <text evidence="1">The sequence shown here is derived from an EMBL/GenBank/DDBJ whole genome shotgun (WGS) entry which is preliminary data.</text>
</comment>
<dbReference type="EMBL" id="CM042043">
    <property type="protein sequence ID" value="KAI3695293.1"/>
    <property type="molecule type" value="Genomic_DNA"/>
</dbReference>
<evidence type="ECO:0000313" key="1">
    <source>
        <dbReference type="EMBL" id="KAI3695293.1"/>
    </source>
</evidence>
<name>A0ACB8ZCF2_9ASTR</name>
<reference evidence="1 2" key="2">
    <citation type="journal article" date="2022" name="Mol. Ecol. Resour.">
        <title>The genomes of chicory, endive, great burdock and yacon provide insights into Asteraceae paleo-polyploidization history and plant inulin production.</title>
        <authorList>
            <person name="Fan W."/>
            <person name="Wang S."/>
            <person name="Wang H."/>
            <person name="Wang A."/>
            <person name="Jiang F."/>
            <person name="Liu H."/>
            <person name="Zhao H."/>
            <person name="Xu D."/>
            <person name="Zhang Y."/>
        </authorList>
    </citation>
    <scope>NUCLEOTIDE SEQUENCE [LARGE SCALE GENOMIC DNA]</scope>
    <source>
        <strain evidence="2">cv. Yunnan</strain>
        <tissue evidence="1">Leaves</tissue>
    </source>
</reference>
<protein>
    <submittedName>
        <fullName evidence="1">Uncharacterized protein</fullName>
    </submittedName>
</protein>